<dbReference type="EMBL" id="JBHSHC010000153">
    <property type="protein sequence ID" value="MFC4769981.1"/>
    <property type="molecule type" value="Genomic_DNA"/>
</dbReference>
<gene>
    <name evidence="1" type="ORF">ACFO8Q_22095</name>
</gene>
<keyword evidence="2" id="KW-1185">Reference proteome</keyword>
<comment type="caution">
    <text evidence="1">The sequence shown here is derived from an EMBL/GenBank/DDBJ whole genome shotgun (WGS) entry which is preliminary data.</text>
</comment>
<dbReference type="Proteomes" id="UP001596002">
    <property type="component" value="Unassembled WGS sequence"/>
</dbReference>
<accession>A0ABV9Q663</accession>
<proteinExistence type="predicted"/>
<dbReference type="GO" id="GO:0003677">
    <property type="term" value="F:DNA binding"/>
    <property type="evidence" value="ECO:0007669"/>
    <property type="project" value="UniProtKB-KW"/>
</dbReference>
<dbReference type="RefSeq" id="WP_380029127.1">
    <property type="nucleotide sequence ID" value="NZ_JBHSHC010000153.1"/>
</dbReference>
<keyword evidence="1" id="KW-0238">DNA-binding</keyword>
<name>A0ABV9Q663_9BACL</name>
<evidence type="ECO:0000313" key="2">
    <source>
        <dbReference type="Proteomes" id="UP001596002"/>
    </source>
</evidence>
<reference evidence="2" key="1">
    <citation type="journal article" date="2019" name="Int. J. Syst. Evol. Microbiol.">
        <title>The Global Catalogue of Microorganisms (GCM) 10K type strain sequencing project: providing services to taxonomists for standard genome sequencing and annotation.</title>
        <authorList>
            <consortium name="The Broad Institute Genomics Platform"/>
            <consortium name="The Broad Institute Genome Sequencing Center for Infectious Disease"/>
            <person name="Wu L."/>
            <person name="Ma J."/>
        </authorList>
    </citation>
    <scope>NUCLEOTIDE SEQUENCE [LARGE SCALE GENOMIC DNA]</scope>
    <source>
        <strain evidence="2">WYCCWR 12678</strain>
    </source>
</reference>
<sequence>MTFDEDHSEFIKFHQEKRRGERLRRLKAGHGHAEKLFLQQVWWPAFGQFNHLHPEYEVYDFKDGHRYLDFAYIRPYFRVAFEIDGYGPHGRDLSRWQFSDQCQRQNHLRLAHPITPQDVCTHLKIENKYARKLLHSLVMKKWLQPASGQVRIRSYQPDLEGKKFYSLDGRWD</sequence>
<protein>
    <submittedName>
        <fullName evidence="1">DNA-binding response regulator</fullName>
    </submittedName>
</protein>
<evidence type="ECO:0000313" key="1">
    <source>
        <dbReference type="EMBL" id="MFC4769981.1"/>
    </source>
</evidence>
<organism evidence="1 2">
    <name type="scientific">Effusibacillus consociatus</name>
    <dbReference type="NCBI Taxonomy" id="1117041"/>
    <lineage>
        <taxon>Bacteria</taxon>
        <taxon>Bacillati</taxon>
        <taxon>Bacillota</taxon>
        <taxon>Bacilli</taxon>
        <taxon>Bacillales</taxon>
        <taxon>Alicyclobacillaceae</taxon>
        <taxon>Effusibacillus</taxon>
    </lineage>
</organism>